<accession>B4VYI3</accession>
<dbReference type="RefSeq" id="WP_006103728.1">
    <property type="nucleotide sequence ID" value="NZ_DS989860.1"/>
</dbReference>
<dbReference type="NCBIfam" id="TIGR00536">
    <property type="entry name" value="hemK_fam"/>
    <property type="match status" value="1"/>
</dbReference>
<feature type="binding site" evidence="4">
    <location>
        <position position="213"/>
    </location>
    <ligand>
        <name>S-adenosyl-L-methionine</name>
        <dbReference type="ChEBI" id="CHEBI:59789"/>
    </ligand>
</feature>
<dbReference type="EC" id="2.1.1.297" evidence="4"/>
<gene>
    <name evidence="4" type="primary">prmC</name>
    <name evidence="6" type="ORF">MC7420_2544</name>
</gene>
<keyword evidence="7" id="KW-1185">Reference proteome</keyword>
<proteinExistence type="inferred from homology"/>
<feature type="binding site" evidence="4">
    <location>
        <position position="196"/>
    </location>
    <ligand>
        <name>S-adenosyl-L-methionine</name>
        <dbReference type="ChEBI" id="CHEBI:59789"/>
    </ligand>
</feature>
<protein>
    <recommendedName>
        <fullName evidence="4">Release factor glutamine methyltransferase</fullName>
        <shortName evidence="4">RF MTase</shortName>
        <ecNumber evidence="4">2.1.1.297</ecNumber>
    </recommendedName>
    <alternativeName>
        <fullName evidence="4">N5-glutamine methyltransferase PrmC</fullName>
    </alternativeName>
    <alternativeName>
        <fullName evidence="4">Protein-(glutamine-N5) MTase PrmC</fullName>
    </alternativeName>
    <alternativeName>
        <fullName evidence="4">Protein-glutamine N-methyltransferase PrmC</fullName>
    </alternativeName>
</protein>
<dbReference type="PROSITE" id="PS00092">
    <property type="entry name" value="N6_MTASE"/>
    <property type="match status" value="1"/>
</dbReference>
<keyword evidence="2 4" id="KW-0808">Transferase</keyword>
<dbReference type="InterPro" id="IPR002052">
    <property type="entry name" value="DNA_methylase_N6_adenine_CS"/>
</dbReference>
<evidence type="ECO:0000313" key="7">
    <source>
        <dbReference type="Proteomes" id="UP000003835"/>
    </source>
</evidence>
<dbReference type="PANTHER" id="PTHR47441:SF3">
    <property type="entry name" value="RELEASE FACTOR GLUTAMINE METHYLTRANSFERASE"/>
    <property type="match status" value="1"/>
</dbReference>
<dbReference type="Gene3D" id="3.40.50.150">
    <property type="entry name" value="Vaccinia Virus protein VP39"/>
    <property type="match status" value="1"/>
</dbReference>
<organism evidence="6 7">
    <name type="scientific">Coleofasciculus chthonoplastes PCC 7420</name>
    <dbReference type="NCBI Taxonomy" id="118168"/>
    <lineage>
        <taxon>Bacteria</taxon>
        <taxon>Bacillati</taxon>
        <taxon>Cyanobacteriota</taxon>
        <taxon>Cyanophyceae</taxon>
        <taxon>Coleofasciculales</taxon>
        <taxon>Coleofasciculaceae</taxon>
        <taxon>Coleofasciculus</taxon>
    </lineage>
</organism>
<dbReference type="AlphaFoldDB" id="B4VYI3"/>
<name>B4VYI3_9CYAN</name>
<sequence length="309" mass="34302">MATTPEPSSRTLAVSGQNLWLWRQEARRSAVEADIPVAEVDWLLQEVAGIDPLSLRLESFKARSHIELRYPLPVLTQLWQRRLCDRLPVQYLVGITPWRRFSLKVSPAVLIPRPETEYLIDLAVSATGQSATPQLDAGQWADLGTGSGAIALGLAEAFRSATIHAVDYSHDALAIAQLNAQQLGFESRIQFYQGSWLSPLASLKGQLSGIVSNPPYIPRDELQQLQPEVRDHEPLMALDGGIDGLDCIRHLIRTAPDYLRPGGVWIIEMMAGQGDTVAQLLHQQGRYCQIQILPDLAGIDRFALAYRQE</sequence>
<dbReference type="NCBIfam" id="TIGR03534">
    <property type="entry name" value="RF_mod_PrmC"/>
    <property type="match status" value="1"/>
</dbReference>
<dbReference type="GO" id="GO:0102559">
    <property type="term" value="F:peptide chain release factor N(5)-glutamine methyltransferase activity"/>
    <property type="evidence" value="ECO:0007669"/>
    <property type="project" value="UniProtKB-EC"/>
</dbReference>
<evidence type="ECO:0000259" key="5">
    <source>
        <dbReference type="Pfam" id="PF05175"/>
    </source>
</evidence>
<feature type="binding site" evidence="4">
    <location>
        <position position="167"/>
    </location>
    <ligand>
        <name>S-adenosyl-L-methionine</name>
        <dbReference type="ChEBI" id="CHEBI:59789"/>
    </ligand>
</feature>
<dbReference type="GO" id="GO:0003676">
    <property type="term" value="F:nucleic acid binding"/>
    <property type="evidence" value="ECO:0007669"/>
    <property type="project" value="InterPro"/>
</dbReference>
<dbReference type="SUPFAM" id="SSF53335">
    <property type="entry name" value="S-adenosyl-L-methionine-dependent methyltransferases"/>
    <property type="match status" value="1"/>
</dbReference>
<evidence type="ECO:0000256" key="3">
    <source>
        <dbReference type="ARBA" id="ARBA00022691"/>
    </source>
</evidence>
<evidence type="ECO:0000256" key="4">
    <source>
        <dbReference type="HAMAP-Rule" id="MF_02126"/>
    </source>
</evidence>
<comment type="similarity">
    <text evidence="4">Belongs to the protein N5-glutamine methyltransferase family. PrmC subfamily.</text>
</comment>
<dbReference type="HOGENOM" id="CLU_018398_2_0_3"/>
<keyword evidence="1 4" id="KW-0489">Methyltransferase</keyword>
<dbReference type="GO" id="GO:0032259">
    <property type="term" value="P:methylation"/>
    <property type="evidence" value="ECO:0007669"/>
    <property type="project" value="UniProtKB-KW"/>
</dbReference>
<evidence type="ECO:0000256" key="1">
    <source>
        <dbReference type="ARBA" id="ARBA00022603"/>
    </source>
</evidence>
<dbReference type="InterPro" id="IPR052663">
    <property type="entry name" value="RF_glutamine_MTase_cyano"/>
</dbReference>
<evidence type="ECO:0000313" key="6">
    <source>
        <dbReference type="EMBL" id="EDX72926.1"/>
    </source>
</evidence>
<comment type="catalytic activity">
    <reaction evidence="4">
        <text>L-glutaminyl-[peptide chain release factor] + S-adenosyl-L-methionine = N(5)-methyl-L-glutaminyl-[peptide chain release factor] + S-adenosyl-L-homocysteine + H(+)</text>
        <dbReference type="Rhea" id="RHEA:42896"/>
        <dbReference type="Rhea" id="RHEA-COMP:10271"/>
        <dbReference type="Rhea" id="RHEA-COMP:10272"/>
        <dbReference type="ChEBI" id="CHEBI:15378"/>
        <dbReference type="ChEBI" id="CHEBI:30011"/>
        <dbReference type="ChEBI" id="CHEBI:57856"/>
        <dbReference type="ChEBI" id="CHEBI:59789"/>
        <dbReference type="ChEBI" id="CHEBI:61891"/>
        <dbReference type="EC" id="2.1.1.297"/>
    </reaction>
</comment>
<feature type="binding site" evidence="4">
    <location>
        <begin position="144"/>
        <end position="148"/>
    </location>
    <ligand>
        <name>S-adenosyl-L-methionine</name>
        <dbReference type="ChEBI" id="CHEBI:59789"/>
    </ligand>
</feature>
<feature type="binding site" evidence="4">
    <location>
        <begin position="213"/>
        <end position="216"/>
    </location>
    <ligand>
        <name>substrate</name>
    </ligand>
</feature>
<evidence type="ECO:0000256" key="2">
    <source>
        <dbReference type="ARBA" id="ARBA00022679"/>
    </source>
</evidence>
<dbReference type="InterPro" id="IPR004556">
    <property type="entry name" value="HemK-like"/>
</dbReference>
<dbReference type="STRING" id="118168.MC7420_2544"/>
<keyword evidence="3 4" id="KW-0949">S-adenosyl-L-methionine</keyword>
<dbReference type="eggNOG" id="COG2890">
    <property type="taxonomic scope" value="Bacteria"/>
</dbReference>
<dbReference type="OrthoDB" id="9800643at2"/>
<dbReference type="Pfam" id="PF05175">
    <property type="entry name" value="MTS"/>
    <property type="match status" value="1"/>
</dbReference>
<dbReference type="EMBL" id="DS989860">
    <property type="protein sequence ID" value="EDX72926.1"/>
    <property type="molecule type" value="Genomic_DNA"/>
</dbReference>
<reference evidence="6 7" key="1">
    <citation type="submission" date="2008-07" db="EMBL/GenBank/DDBJ databases">
        <authorList>
            <person name="Tandeau de Marsac N."/>
            <person name="Ferriera S."/>
            <person name="Johnson J."/>
            <person name="Kravitz S."/>
            <person name="Beeson K."/>
            <person name="Sutton G."/>
            <person name="Rogers Y.-H."/>
            <person name="Friedman R."/>
            <person name="Frazier M."/>
            <person name="Venter J.C."/>
        </authorList>
    </citation>
    <scope>NUCLEOTIDE SEQUENCE [LARGE SCALE GENOMIC DNA]</scope>
    <source>
        <strain evidence="6 7">PCC 7420</strain>
    </source>
</reference>
<dbReference type="Proteomes" id="UP000003835">
    <property type="component" value="Unassembled WGS sequence"/>
</dbReference>
<comment type="function">
    <text evidence="4">Methylates the class 1 translation termination release factors RF1/PrfA and RF2/PrfB on the glutamine residue of the universally conserved GGQ motif.</text>
</comment>
<dbReference type="InterPro" id="IPR007848">
    <property type="entry name" value="Small_mtfrase_dom"/>
</dbReference>
<dbReference type="PANTHER" id="PTHR47441">
    <property type="match status" value="1"/>
</dbReference>
<dbReference type="InterPro" id="IPR029063">
    <property type="entry name" value="SAM-dependent_MTases_sf"/>
</dbReference>
<feature type="domain" description="Methyltransferase small" evidence="5">
    <location>
        <begin position="136"/>
        <end position="217"/>
    </location>
</feature>
<dbReference type="HAMAP" id="MF_02126">
    <property type="entry name" value="RF_methyltr_PrmC"/>
    <property type="match status" value="1"/>
</dbReference>
<dbReference type="CDD" id="cd02440">
    <property type="entry name" value="AdoMet_MTases"/>
    <property type="match status" value="1"/>
</dbReference>
<dbReference type="InterPro" id="IPR019874">
    <property type="entry name" value="RF_methyltr_PrmC"/>
</dbReference>